<evidence type="ECO:0000256" key="1">
    <source>
        <dbReference type="SAM" id="Phobius"/>
    </source>
</evidence>
<dbReference type="RefSeq" id="WP_338501690.1">
    <property type="nucleotide sequence ID" value="NZ_CP145607.1"/>
</dbReference>
<feature type="transmembrane region" description="Helical" evidence="1">
    <location>
        <begin position="249"/>
        <end position="269"/>
    </location>
</feature>
<evidence type="ECO:0000313" key="2">
    <source>
        <dbReference type="EMBL" id="WWM69542.1"/>
    </source>
</evidence>
<feature type="transmembrane region" description="Helical" evidence="1">
    <location>
        <begin position="198"/>
        <end position="218"/>
    </location>
</feature>
<keyword evidence="1" id="KW-1133">Transmembrane helix</keyword>
<feature type="transmembrane region" description="Helical" evidence="1">
    <location>
        <begin position="89"/>
        <end position="112"/>
    </location>
</feature>
<keyword evidence="3" id="KW-1185">Reference proteome</keyword>
<organism evidence="2 3">
    <name type="scientific">Sphingomonas kaistensis</name>
    <dbReference type="NCBI Taxonomy" id="298708"/>
    <lineage>
        <taxon>Bacteria</taxon>
        <taxon>Pseudomonadati</taxon>
        <taxon>Pseudomonadota</taxon>
        <taxon>Alphaproteobacteria</taxon>
        <taxon>Sphingomonadales</taxon>
        <taxon>Sphingomonadaceae</taxon>
        <taxon>Sphingomonas</taxon>
    </lineage>
</organism>
<feature type="transmembrane region" description="Helical" evidence="1">
    <location>
        <begin position="63"/>
        <end position="82"/>
    </location>
</feature>
<name>A0ABZ2G143_9SPHN</name>
<feature type="transmembrane region" description="Helical" evidence="1">
    <location>
        <begin position="118"/>
        <end position="145"/>
    </location>
</feature>
<keyword evidence="1" id="KW-0812">Transmembrane</keyword>
<protein>
    <recommendedName>
        <fullName evidence="4">Peptidoglycan polymerase</fullName>
    </recommendedName>
</protein>
<dbReference type="Proteomes" id="UP001382935">
    <property type="component" value="Chromosome"/>
</dbReference>
<feature type="transmembrane region" description="Helical" evidence="1">
    <location>
        <begin position="225"/>
        <end position="243"/>
    </location>
</feature>
<reference evidence="2 3" key="1">
    <citation type="submission" date="2024-02" db="EMBL/GenBank/DDBJ databases">
        <title>Full genome sequence of Sphingomonas kaistensis.</title>
        <authorList>
            <person name="Poletto B.L."/>
            <person name="Silva G."/>
            <person name="Galante D."/>
            <person name="Campos K.R."/>
            <person name="Santos M.B.N."/>
            <person name="Sacchi C.T."/>
        </authorList>
    </citation>
    <scope>NUCLEOTIDE SEQUENCE [LARGE SCALE GENOMIC DNA]</scope>
    <source>
        <strain evidence="2 3">MA4R</strain>
    </source>
</reference>
<evidence type="ECO:0008006" key="4">
    <source>
        <dbReference type="Google" id="ProtNLM"/>
    </source>
</evidence>
<evidence type="ECO:0000313" key="3">
    <source>
        <dbReference type="Proteomes" id="UP001382935"/>
    </source>
</evidence>
<feature type="transmembrane region" description="Helical" evidence="1">
    <location>
        <begin position="35"/>
        <end position="57"/>
    </location>
</feature>
<proteinExistence type="predicted"/>
<feature type="transmembrane region" description="Helical" evidence="1">
    <location>
        <begin position="6"/>
        <end position="28"/>
    </location>
</feature>
<dbReference type="EMBL" id="CP145607">
    <property type="protein sequence ID" value="WWM69542.1"/>
    <property type="molecule type" value="Genomic_DNA"/>
</dbReference>
<gene>
    <name evidence="2" type="ORF">V6R86_02240</name>
</gene>
<sequence>MSKAWLSNNAITLAGAAAVLCGLLFLSLTGAPPRLLLINLVALSAGIALLAIARLLPVPSLRPLLLLGAAAATLATALFGVTAEGAARWVMVGGLSLQPSLILLPALLLAHVTRPDRWSSLAIALAALAMALQPDRSLAAAIALVTLTDAACRRTPTAWLTTAAPLLAFAVTAIRPDDLPAVAHVDQILWTSVVDQPLAALAIWTGTLLLFVPALVLWRRGLVTEAAGFTTLWACLVAAAMLHNYPTPLVGYGASSILGYLLVALTLPLGRQSADPQTNPSVAAFDDTLGIWRVAATVR</sequence>
<feature type="transmembrane region" description="Helical" evidence="1">
    <location>
        <begin position="157"/>
        <end position="174"/>
    </location>
</feature>
<accession>A0ABZ2G143</accession>
<keyword evidence="1" id="KW-0472">Membrane</keyword>